<feature type="domain" description="GGDEF" evidence="9">
    <location>
        <begin position="383"/>
        <end position="513"/>
    </location>
</feature>
<dbReference type="Proteomes" id="UP000315115">
    <property type="component" value="Chromosome 1"/>
</dbReference>
<reference evidence="11" key="1">
    <citation type="submission" date="2019-07" db="EMBL/GenBank/DDBJ databases">
        <title>Complete Genome Sequences of Vibrion rotiferianus strain AM7.</title>
        <authorList>
            <person name="Miyazaki K."/>
            <person name="Wiseschart A."/>
            <person name="Pootanakit K."/>
            <person name="Ishimori K."/>
            <person name="Kitahara K."/>
        </authorList>
    </citation>
    <scope>NUCLEOTIDE SEQUENCE [LARGE SCALE GENOMIC DNA]</scope>
    <source>
        <strain evidence="11">AM7</strain>
    </source>
</reference>
<dbReference type="Pfam" id="PF00990">
    <property type="entry name" value="GGDEF"/>
    <property type="match status" value="1"/>
</dbReference>
<dbReference type="PANTHER" id="PTHR45138">
    <property type="entry name" value="REGULATORY COMPONENTS OF SENSORY TRANSDUCTION SYSTEM"/>
    <property type="match status" value="1"/>
</dbReference>
<dbReference type="Pfam" id="PF03924">
    <property type="entry name" value="CHASE"/>
    <property type="match status" value="1"/>
</dbReference>
<dbReference type="SMART" id="SM00267">
    <property type="entry name" value="GGDEF"/>
    <property type="match status" value="1"/>
</dbReference>
<evidence type="ECO:0000256" key="3">
    <source>
        <dbReference type="ARBA" id="ARBA00022692"/>
    </source>
</evidence>
<dbReference type="InterPro" id="IPR000160">
    <property type="entry name" value="GGDEF_dom"/>
</dbReference>
<evidence type="ECO:0000256" key="2">
    <source>
        <dbReference type="ARBA" id="ARBA00012528"/>
    </source>
</evidence>
<dbReference type="RefSeq" id="WP_143692419.1">
    <property type="nucleotide sequence ID" value="NZ_AP019798.1"/>
</dbReference>
<name>A0A510I4N5_9VIBR</name>
<gene>
    <name evidence="10" type="ORF">VroAM7_13270</name>
</gene>
<dbReference type="InterPro" id="IPR050469">
    <property type="entry name" value="Diguanylate_Cyclase"/>
</dbReference>
<evidence type="ECO:0000256" key="5">
    <source>
        <dbReference type="ARBA" id="ARBA00023136"/>
    </source>
</evidence>
<organism evidence="10 11">
    <name type="scientific">Vibrio rotiferianus</name>
    <dbReference type="NCBI Taxonomy" id="190895"/>
    <lineage>
        <taxon>Bacteria</taxon>
        <taxon>Pseudomonadati</taxon>
        <taxon>Pseudomonadota</taxon>
        <taxon>Gammaproteobacteria</taxon>
        <taxon>Vibrionales</taxon>
        <taxon>Vibrionaceae</taxon>
        <taxon>Vibrio</taxon>
    </lineage>
</organism>
<proteinExistence type="predicted"/>
<keyword evidence="4 7" id="KW-1133">Transmembrane helix</keyword>
<evidence type="ECO:0000256" key="6">
    <source>
        <dbReference type="ARBA" id="ARBA00034247"/>
    </source>
</evidence>
<dbReference type="Gene3D" id="3.30.70.270">
    <property type="match status" value="1"/>
</dbReference>
<dbReference type="InterPro" id="IPR043128">
    <property type="entry name" value="Rev_trsase/Diguanyl_cyclase"/>
</dbReference>
<dbReference type="CDD" id="cd01949">
    <property type="entry name" value="GGDEF"/>
    <property type="match status" value="1"/>
</dbReference>
<dbReference type="EMBL" id="AP019798">
    <property type="protein sequence ID" value="BBL88674.1"/>
    <property type="molecule type" value="Genomic_DNA"/>
</dbReference>
<accession>A0A510I4N5</accession>
<sequence length="513" mass="58221">MTRNTLQEPFFSRYNATLSAFGASVIITWVFVFVAYVIQQKYTVTIFDSLAQRQAESLKTYVKTDLAFIGSGANFFHSIDKKHWDRFPIFARQVIDSSPSLIGLQWMQKVTPQQLPDHVKQVRKTFPNFEVFTVPKDQPKTFGYILPDDKPVYIASDIYPRTQSNIDLLGFYSSRLRFDLILEDIIASGGANISDKVRLLQDGYDRSLDKTGLLVYHPVFEQESRELLGVVVGVVRSTVYFDDLITKTATELEMLVKVSDLGFDAYDDPVLFQSEDWDSHDGAIIKKTIQLPNRDWLIEFKLTDMVSPWDRSVLYGIAFGGLIISVLVAYIVNLQSREKERLAKMLEANTRELTSMAERDPLTHLYNRRAFNDHLLHFINDGVGFTLIGFDIDCFKQINDKHGHLVGDEALIHVTKLVSANLNKGDRFYRSGGDEFCILSRVTDKPSLEAYLEKLRGIVASSPMEYSESIVLCSLSIGAALHDGEDPEALFQKMDVQLYLSKKNGRNLVSIAD</sequence>
<dbReference type="PROSITE" id="PS50887">
    <property type="entry name" value="GGDEF"/>
    <property type="match status" value="1"/>
</dbReference>
<dbReference type="AlphaFoldDB" id="A0A510I4N5"/>
<dbReference type="SMART" id="SM01079">
    <property type="entry name" value="CHASE"/>
    <property type="match status" value="1"/>
</dbReference>
<dbReference type="SUPFAM" id="SSF55073">
    <property type="entry name" value="Nucleotide cyclase"/>
    <property type="match status" value="1"/>
</dbReference>
<dbReference type="InterPro" id="IPR029787">
    <property type="entry name" value="Nucleotide_cyclase"/>
</dbReference>
<dbReference type="GO" id="GO:1902201">
    <property type="term" value="P:negative regulation of bacterial-type flagellum-dependent cell motility"/>
    <property type="evidence" value="ECO:0007669"/>
    <property type="project" value="TreeGrafter"/>
</dbReference>
<protein>
    <recommendedName>
        <fullName evidence="2">diguanylate cyclase</fullName>
        <ecNumber evidence="2">2.7.7.65</ecNumber>
    </recommendedName>
</protein>
<dbReference type="GO" id="GO:0007165">
    <property type="term" value="P:signal transduction"/>
    <property type="evidence" value="ECO:0007669"/>
    <property type="project" value="UniProtKB-ARBA"/>
</dbReference>
<dbReference type="InterPro" id="IPR042240">
    <property type="entry name" value="CHASE_sf"/>
</dbReference>
<feature type="transmembrane region" description="Helical" evidence="7">
    <location>
        <begin position="313"/>
        <end position="332"/>
    </location>
</feature>
<dbReference type="PROSITE" id="PS50839">
    <property type="entry name" value="CHASE"/>
    <property type="match status" value="1"/>
</dbReference>
<evidence type="ECO:0000256" key="7">
    <source>
        <dbReference type="SAM" id="Phobius"/>
    </source>
</evidence>
<dbReference type="Gene3D" id="3.30.450.350">
    <property type="entry name" value="CHASE domain"/>
    <property type="match status" value="1"/>
</dbReference>
<dbReference type="InterPro" id="IPR006189">
    <property type="entry name" value="CHASE_dom"/>
</dbReference>
<comment type="catalytic activity">
    <reaction evidence="6">
        <text>2 GTP = 3',3'-c-di-GMP + 2 diphosphate</text>
        <dbReference type="Rhea" id="RHEA:24898"/>
        <dbReference type="ChEBI" id="CHEBI:33019"/>
        <dbReference type="ChEBI" id="CHEBI:37565"/>
        <dbReference type="ChEBI" id="CHEBI:58805"/>
        <dbReference type="EC" id="2.7.7.65"/>
    </reaction>
</comment>
<dbReference type="GO" id="GO:0005886">
    <property type="term" value="C:plasma membrane"/>
    <property type="evidence" value="ECO:0007669"/>
    <property type="project" value="TreeGrafter"/>
</dbReference>
<evidence type="ECO:0000259" key="8">
    <source>
        <dbReference type="PROSITE" id="PS50839"/>
    </source>
</evidence>
<dbReference type="NCBIfam" id="TIGR00254">
    <property type="entry name" value="GGDEF"/>
    <property type="match status" value="1"/>
</dbReference>
<comment type="subcellular location">
    <subcellularLocation>
        <location evidence="1">Membrane</location>
    </subcellularLocation>
</comment>
<keyword evidence="3 7" id="KW-0812">Transmembrane</keyword>
<evidence type="ECO:0000256" key="4">
    <source>
        <dbReference type="ARBA" id="ARBA00022989"/>
    </source>
</evidence>
<keyword evidence="5 7" id="KW-0472">Membrane</keyword>
<evidence type="ECO:0000256" key="1">
    <source>
        <dbReference type="ARBA" id="ARBA00004370"/>
    </source>
</evidence>
<dbReference type="GO" id="GO:0052621">
    <property type="term" value="F:diguanylate cyclase activity"/>
    <property type="evidence" value="ECO:0007669"/>
    <property type="project" value="UniProtKB-EC"/>
</dbReference>
<feature type="transmembrane region" description="Helical" evidence="7">
    <location>
        <begin position="20"/>
        <end position="38"/>
    </location>
</feature>
<evidence type="ECO:0000313" key="10">
    <source>
        <dbReference type="EMBL" id="BBL88674.1"/>
    </source>
</evidence>
<feature type="domain" description="CHASE" evidence="8">
    <location>
        <begin position="158"/>
        <end position="299"/>
    </location>
</feature>
<dbReference type="GO" id="GO:0043709">
    <property type="term" value="P:cell adhesion involved in single-species biofilm formation"/>
    <property type="evidence" value="ECO:0007669"/>
    <property type="project" value="TreeGrafter"/>
</dbReference>
<evidence type="ECO:0000259" key="9">
    <source>
        <dbReference type="PROSITE" id="PS50887"/>
    </source>
</evidence>
<evidence type="ECO:0000313" key="11">
    <source>
        <dbReference type="Proteomes" id="UP000315115"/>
    </source>
</evidence>
<dbReference type="EC" id="2.7.7.65" evidence="2"/>
<dbReference type="PANTHER" id="PTHR45138:SF9">
    <property type="entry name" value="DIGUANYLATE CYCLASE DGCM-RELATED"/>
    <property type="match status" value="1"/>
</dbReference>